<reference evidence="3" key="1">
    <citation type="submission" date="2022-11" db="UniProtKB">
        <authorList>
            <consortium name="WormBaseParasite"/>
        </authorList>
    </citation>
    <scope>IDENTIFICATION</scope>
</reference>
<accession>A0A914XQH4</accession>
<keyword evidence="2" id="KW-1185">Reference proteome</keyword>
<name>A0A914XQH4_9BILA</name>
<evidence type="ECO:0000256" key="1">
    <source>
        <dbReference type="SAM" id="MobiDB-lite"/>
    </source>
</evidence>
<evidence type="ECO:0000313" key="2">
    <source>
        <dbReference type="Proteomes" id="UP000887566"/>
    </source>
</evidence>
<protein>
    <submittedName>
        <fullName evidence="3">Uncharacterized protein</fullName>
    </submittedName>
</protein>
<evidence type="ECO:0000313" key="3">
    <source>
        <dbReference type="WBParaSite" id="PSAMB.scaffold9560size4844.g32541.t1"/>
    </source>
</evidence>
<proteinExistence type="predicted"/>
<organism evidence="2 3">
    <name type="scientific">Plectus sambesii</name>
    <dbReference type="NCBI Taxonomy" id="2011161"/>
    <lineage>
        <taxon>Eukaryota</taxon>
        <taxon>Metazoa</taxon>
        <taxon>Ecdysozoa</taxon>
        <taxon>Nematoda</taxon>
        <taxon>Chromadorea</taxon>
        <taxon>Plectida</taxon>
        <taxon>Plectina</taxon>
        <taxon>Plectoidea</taxon>
        <taxon>Plectidae</taxon>
        <taxon>Plectus</taxon>
    </lineage>
</organism>
<dbReference type="Proteomes" id="UP000887566">
    <property type="component" value="Unplaced"/>
</dbReference>
<dbReference type="AlphaFoldDB" id="A0A914XQH4"/>
<sequence>MLRRFTQARETGGGGGDHQQPGAQWLLSLRGSVTGPGHRRSTAQNGGKAKPRPDLAVAPQPSPRPLGRHNASRH</sequence>
<feature type="region of interest" description="Disordered" evidence="1">
    <location>
        <begin position="1"/>
        <end position="74"/>
    </location>
</feature>
<dbReference type="WBParaSite" id="PSAMB.scaffold9560size4844.g32541.t1">
    <property type="protein sequence ID" value="PSAMB.scaffold9560size4844.g32541.t1"/>
    <property type="gene ID" value="PSAMB.scaffold9560size4844.g32541"/>
</dbReference>